<gene>
    <name evidence="2" type="ORF">J7W16_05885</name>
</gene>
<evidence type="ECO:0000313" key="2">
    <source>
        <dbReference type="EMBL" id="MBP3950659.1"/>
    </source>
</evidence>
<evidence type="ECO:0000313" key="3">
    <source>
        <dbReference type="Proteomes" id="UP000678228"/>
    </source>
</evidence>
<feature type="transmembrane region" description="Helical" evidence="1">
    <location>
        <begin position="21"/>
        <end position="49"/>
    </location>
</feature>
<name>A0A940WQ69_9BACI</name>
<sequence>MKIEGTNRQSLPSWLKWVIRVVLAYFILLAIILTITIISILITFTFIVIDGFSDASSLGRISEEYLVPLSEFMWNLFTLLIPGL</sequence>
<dbReference type="EMBL" id="JAGKSQ010000002">
    <property type="protein sequence ID" value="MBP3950659.1"/>
    <property type="molecule type" value="Genomic_DNA"/>
</dbReference>
<dbReference type="RefSeq" id="WP_210596345.1">
    <property type="nucleotide sequence ID" value="NZ_JAGKSQ010000002.1"/>
</dbReference>
<keyword evidence="1" id="KW-0472">Membrane</keyword>
<proteinExistence type="predicted"/>
<evidence type="ECO:0000256" key="1">
    <source>
        <dbReference type="SAM" id="Phobius"/>
    </source>
</evidence>
<keyword evidence="3" id="KW-1185">Reference proteome</keyword>
<comment type="caution">
    <text evidence="2">The sequence shown here is derived from an EMBL/GenBank/DDBJ whole genome shotgun (WGS) entry which is preliminary data.</text>
</comment>
<organism evidence="2 3">
    <name type="scientific">Halalkalibacter suaedae</name>
    <dbReference type="NCBI Taxonomy" id="2822140"/>
    <lineage>
        <taxon>Bacteria</taxon>
        <taxon>Bacillati</taxon>
        <taxon>Bacillota</taxon>
        <taxon>Bacilli</taxon>
        <taxon>Bacillales</taxon>
        <taxon>Bacillaceae</taxon>
        <taxon>Halalkalibacter</taxon>
    </lineage>
</organism>
<dbReference type="Proteomes" id="UP000678228">
    <property type="component" value="Unassembled WGS sequence"/>
</dbReference>
<dbReference type="AlphaFoldDB" id="A0A940WQ69"/>
<keyword evidence="1" id="KW-0812">Transmembrane</keyword>
<keyword evidence="1" id="KW-1133">Transmembrane helix</keyword>
<reference evidence="2" key="1">
    <citation type="submission" date="2021-03" db="EMBL/GenBank/DDBJ databases">
        <title>Bacillus suaedae sp. nov., isolated from Suaeda aralocaspica.</title>
        <authorList>
            <person name="Lei R.F.R."/>
        </authorList>
    </citation>
    <scope>NUCLEOTIDE SEQUENCE</scope>
    <source>
        <strain evidence="2">YZJH907-2</strain>
    </source>
</reference>
<protein>
    <submittedName>
        <fullName evidence="2">Uncharacterized protein</fullName>
    </submittedName>
</protein>
<accession>A0A940WQ69</accession>